<sequence>MGNILFLSGLMLTIGLKSTLHFFAKPKNYKVDIMNILHFLFCLFGLKGFEAVYM</sequence>
<dbReference type="Proteomes" id="UP001412067">
    <property type="component" value="Unassembled WGS sequence"/>
</dbReference>
<keyword evidence="3" id="KW-1185">Reference proteome</keyword>
<protein>
    <submittedName>
        <fullName evidence="2">Uncharacterized protein</fullName>
    </submittedName>
</protein>
<comment type="caution">
    <text evidence="2">The sequence shown here is derived from an EMBL/GenBank/DDBJ whole genome shotgun (WGS) entry which is preliminary data.</text>
</comment>
<dbReference type="EMBL" id="JBBWWR010000010">
    <property type="protein sequence ID" value="KAK8960675.1"/>
    <property type="molecule type" value="Genomic_DNA"/>
</dbReference>
<feature type="transmembrane region" description="Helical" evidence="1">
    <location>
        <begin position="33"/>
        <end position="53"/>
    </location>
</feature>
<reference evidence="2 3" key="1">
    <citation type="journal article" date="2022" name="Nat. Plants">
        <title>Genomes of leafy and leafless Platanthera orchids illuminate the evolution of mycoheterotrophy.</title>
        <authorList>
            <person name="Li M.H."/>
            <person name="Liu K.W."/>
            <person name="Li Z."/>
            <person name="Lu H.C."/>
            <person name="Ye Q.L."/>
            <person name="Zhang D."/>
            <person name="Wang J.Y."/>
            <person name="Li Y.F."/>
            <person name="Zhong Z.M."/>
            <person name="Liu X."/>
            <person name="Yu X."/>
            <person name="Liu D.K."/>
            <person name="Tu X.D."/>
            <person name="Liu B."/>
            <person name="Hao Y."/>
            <person name="Liao X.Y."/>
            <person name="Jiang Y.T."/>
            <person name="Sun W.H."/>
            <person name="Chen J."/>
            <person name="Chen Y.Q."/>
            <person name="Ai Y."/>
            <person name="Zhai J.W."/>
            <person name="Wu S.S."/>
            <person name="Zhou Z."/>
            <person name="Hsiao Y.Y."/>
            <person name="Wu W.L."/>
            <person name="Chen Y.Y."/>
            <person name="Lin Y.F."/>
            <person name="Hsu J.L."/>
            <person name="Li C.Y."/>
            <person name="Wang Z.W."/>
            <person name="Zhao X."/>
            <person name="Zhong W.Y."/>
            <person name="Ma X.K."/>
            <person name="Ma L."/>
            <person name="Huang J."/>
            <person name="Chen G.Z."/>
            <person name="Huang M.Z."/>
            <person name="Huang L."/>
            <person name="Peng D.H."/>
            <person name="Luo Y.B."/>
            <person name="Zou S.Q."/>
            <person name="Chen S.P."/>
            <person name="Lan S."/>
            <person name="Tsai W.C."/>
            <person name="Van de Peer Y."/>
            <person name="Liu Z.J."/>
        </authorList>
    </citation>
    <scope>NUCLEOTIDE SEQUENCE [LARGE SCALE GENOMIC DNA]</scope>
    <source>
        <strain evidence="2">Lor288</strain>
    </source>
</reference>
<name>A0ABR2M9S4_9ASPA</name>
<keyword evidence="1" id="KW-0472">Membrane</keyword>
<evidence type="ECO:0000256" key="1">
    <source>
        <dbReference type="SAM" id="Phobius"/>
    </source>
</evidence>
<evidence type="ECO:0000313" key="3">
    <source>
        <dbReference type="Proteomes" id="UP001412067"/>
    </source>
</evidence>
<accession>A0ABR2M9S4</accession>
<gene>
    <name evidence="2" type="ORF">KSP40_PGU004238</name>
</gene>
<keyword evidence="1" id="KW-1133">Transmembrane helix</keyword>
<evidence type="ECO:0000313" key="2">
    <source>
        <dbReference type="EMBL" id="KAK8960675.1"/>
    </source>
</evidence>
<proteinExistence type="predicted"/>
<keyword evidence="1" id="KW-0812">Transmembrane</keyword>
<organism evidence="2 3">
    <name type="scientific">Platanthera guangdongensis</name>
    <dbReference type="NCBI Taxonomy" id="2320717"/>
    <lineage>
        <taxon>Eukaryota</taxon>
        <taxon>Viridiplantae</taxon>
        <taxon>Streptophyta</taxon>
        <taxon>Embryophyta</taxon>
        <taxon>Tracheophyta</taxon>
        <taxon>Spermatophyta</taxon>
        <taxon>Magnoliopsida</taxon>
        <taxon>Liliopsida</taxon>
        <taxon>Asparagales</taxon>
        <taxon>Orchidaceae</taxon>
        <taxon>Orchidoideae</taxon>
        <taxon>Orchideae</taxon>
        <taxon>Orchidinae</taxon>
        <taxon>Platanthera</taxon>
    </lineage>
</organism>